<evidence type="ECO:0000313" key="1">
    <source>
        <dbReference type="EMBL" id="VDP74503.1"/>
    </source>
</evidence>
<sequence length="38" mass="4421">MEPMLMLLTCGVSPLYTRLRLRASSRFVDYCSNMVPIR</sequence>
<dbReference type="Proteomes" id="UP000279833">
    <property type="component" value="Unassembled WGS sequence"/>
</dbReference>
<name>A0A183L1F0_9TREM</name>
<reference evidence="3" key="1">
    <citation type="submission" date="2016-06" db="UniProtKB">
        <authorList>
            <consortium name="WormBaseParasite"/>
        </authorList>
    </citation>
    <scope>IDENTIFICATION</scope>
</reference>
<accession>A0A183L1F0</accession>
<dbReference type="WBParaSite" id="SCUD_0002115201-mRNA-1">
    <property type="protein sequence ID" value="SCUD_0002115201-mRNA-1"/>
    <property type="gene ID" value="SCUD_0002115201"/>
</dbReference>
<proteinExistence type="predicted"/>
<gene>
    <name evidence="1" type="ORF">SCUD_LOCUS21149</name>
</gene>
<dbReference type="AlphaFoldDB" id="A0A183L1F0"/>
<dbReference type="EMBL" id="UZAK01045902">
    <property type="protein sequence ID" value="VDP74503.1"/>
    <property type="molecule type" value="Genomic_DNA"/>
</dbReference>
<protein>
    <submittedName>
        <fullName evidence="1 3">Uncharacterized protein</fullName>
    </submittedName>
</protein>
<organism evidence="3">
    <name type="scientific">Schistosoma curassoni</name>
    <dbReference type="NCBI Taxonomy" id="6186"/>
    <lineage>
        <taxon>Eukaryota</taxon>
        <taxon>Metazoa</taxon>
        <taxon>Spiralia</taxon>
        <taxon>Lophotrochozoa</taxon>
        <taxon>Platyhelminthes</taxon>
        <taxon>Trematoda</taxon>
        <taxon>Digenea</taxon>
        <taxon>Strigeidida</taxon>
        <taxon>Schistosomatoidea</taxon>
        <taxon>Schistosomatidae</taxon>
        <taxon>Schistosoma</taxon>
    </lineage>
</organism>
<reference evidence="1 2" key="2">
    <citation type="submission" date="2018-11" db="EMBL/GenBank/DDBJ databases">
        <authorList>
            <consortium name="Pathogen Informatics"/>
        </authorList>
    </citation>
    <scope>NUCLEOTIDE SEQUENCE [LARGE SCALE GENOMIC DNA]</scope>
    <source>
        <strain evidence="1">Dakar</strain>
        <strain evidence="2">Dakar, Senegal</strain>
    </source>
</reference>
<keyword evidence="2" id="KW-1185">Reference proteome</keyword>
<evidence type="ECO:0000313" key="3">
    <source>
        <dbReference type="WBParaSite" id="SCUD_0002115201-mRNA-1"/>
    </source>
</evidence>
<evidence type="ECO:0000313" key="2">
    <source>
        <dbReference type="Proteomes" id="UP000279833"/>
    </source>
</evidence>